<reference evidence="2" key="1">
    <citation type="submission" date="2020-10" db="EMBL/GenBank/DDBJ databases">
        <authorList>
            <person name="Gilroy R."/>
        </authorList>
    </citation>
    <scope>NUCLEOTIDE SEQUENCE</scope>
    <source>
        <strain evidence="2">ChiSxjej1B13-7958</strain>
    </source>
</reference>
<keyword evidence="1" id="KW-0472">Membrane</keyword>
<reference evidence="2" key="2">
    <citation type="journal article" date="2021" name="PeerJ">
        <title>Extensive microbial diversity within the chicken gut microbiome revealed by metagenomics and culture.</title>
        <authorList>
            <person name="Gilroy R."/>
            <person name="Ravi A."/>
            <person name="Getino M."/>
            <person name="Pursley I."/>
            <person name="Horton D.L."/>
            <person name="Alikhan N.F."/>
            <person name="Baker D."/>
            <person name="Gharbi K."/>
            <person name="Hall N."/>
            <person name="Watson M."/>
            <person name="Adriaenssens E.M."/>
            <person name="Foster-Nyarko E."/>
            <person name="Jarju S."/>
            <person name="Secka A."/>
            <person name="Antonio M."/>
            <person name="Oren A."/>
            <person name="Chaudhuri R.R."/>
            <person name="La Ragione R."/>
            <person name="Hildebrand F."/>
            <person name="Pallen M.J."/>
        </authorList>
    </citation>
    <scope>NUCLEOTIDE SEQUENCE</scope>
    <source>
        <strain evidence="2">ChiSxjej1B13-7958</strain>
    </source>
</reference>
<sequence length="121" mass="13407">MKVQQEGGVVMFCKLIVCANHWVKESDWKDLALVKLCVGALGAILGLTALRKNRRVSLAVSAAVFVLTWLPLIKKFARVMLRTLRGEEREIAQPSCACGCAQEDPTSFPEEEDWGCDVDRA</sequence>
<dbReference type="EMBL" id="DVGZ01000009">
    <property type="protein sequence ID" value="HIR46168.1"/>
    <property type="molecule type" value="Genomic_DNA"/>
</dbReference>
<name>A0A9D1DE06_9FIRM</name>
<evidence type="ECO:0000256" key="1">
    <source>
        <dbReference type="SAM" id="Phobius"/>
    </source>
</evidence>
<dbReference type="Proteomes" id="UP000824242">
    <property type="component" value="Unassembled WGS sequence"/>
</dbReference>
<keyword evidence="1" id="KW-0812">Transmembrane</keyword>
<evidence type="ECO:0000313" key="2">
    <source>
        <dbReference type="EMBL" id="HIR46168.1"/>
    </source>
</evidence>
<feature type="transmembrane region" description="Helical" evidence="1">
    <location>
        <begin position="31"/>
        <end position="50"/>
    </location>
</feature>
<gene>
    <name evidence="2" type="ORF">IAB89_00715</name>
</gene>
<comment type="caution">
    <text evidence="2">The sequence shown here is derived from an EMBL/GenBank/DDBJ whole genome shotgun (WGS) entry which is preliminary data.</text>
</comment>
<keyword evidence="1" id="KW-1133">Transmembrane helix</keyword>
<feature type="transmembrane region" description="Helical" evidence="1">
    <location>
        <begin position="56"/>
        <end position="73"/>
    </location>
</feature>
<protein>
    <submittedName>
        <fullName evidence="2">Uncharacterized protein</fullName>
    </submittedName>
</protein>
<organism evidence="2 3">
    <name type="scientific">Candidatus Caccousia avicola</name>
    <dbReference type="NCBI Taxonomy" id="2840721"/>
    <lineage>
        <taxon>Bacteria</taxon>
        <taxon>Bacillati</taxon>
        <taxon>Bacillota</taxon>
        <taxon>Clostridia</taxon>
        <taxon>Eubacteriales</taxon>
        <taxon>Oscillospiraceae</taxon>
        <taxon>Oscillospiraceae incertae sedis</taxon>
        <taxon>Candidatus Caccousia</taxon>
    </lineage>
</organism>
<proteinExistence type="predicted"/>
<accession>A0A9D1DE06</accession>
<evidence type="ECO:0000313" key="3">
    <source>
        <dbReference type="Proteomes" id="UP000824242"/>
    </source>
</evidence>
<dbReference type="AlphaFoldDB" id="A0A9D1DE06"/>